<sequence length="94" mass="10830">MPPCLLPLQVPKRINGHGKPVRQVSVSEMADFVTVKVTPDWFEFPLLTIFRLHRLRFQAGRIESTISVILSDRSRATNFFAEWHCAHAQDNTVR</sequence>
<evidence type="ECO:0000313" key="1">
    <source>
        <dbReference type="EMBL" id="GBL61905.1"/>
    </source>
</evidence>
<proteinExistence type="predicted"/>
<keyword evidence="2" id="KW-1185">Reference proteome</keyword>
<dbReference type="Proteomes" id="UP000499080">
    <property type="component" value="Unassembled WGS sequence"/>
</dbReference>
<organism evidence="1 2">
    <name type="scientific">Araneus ventricosus</name>
    <name type="common">Orbweaver spider</name>
    <name type="synonym">Epeira ventricosa</name>
    <dbReference type="NCBI Taxonomy" id="182803"/>
    <lineage>
        <taxon>Eukaryota</taxon>
        <taxon>Metazoa</taxon>
        <taxon>Ecdysozoa</taxon>
        <taxon>Arthropoda</taxon>
        <taxon>Chelicerata</taxon>
        <taxon>Arachnida</taxon>
        <taxon>Araneae</taxon>
        <taxon>Araneomorphae</taxon>
        <taxon>Entelegynae</taxon>
        <taxon>Araneoidea</taxon>
        <taxon>Araneidae</taxon>
        <taxon>Araneus</taxon>
    </lineage>
</organism>
<dbReference type="AlphaFoldDB" id="A0A4Y1ZQ63"/>
<dbReference type="EMBL" id="BGPR01076640">
    <property type="protein sequence ID" value="GBL61905.1"/>
    <property type="molecule type" value="Genomic_DNA"/>
</dbReference>
<name>A0A4Y1ZQ63_ARAVE</name>
<accession>A0A4Y1ZQ63</accession>
<gene>
    <name evidence="1" type="ORF">AVEN_35932_1</name>
</gene>
<evidence type="ECO:0000313" key="2">
    <source>
        <dbReference type="Proteomes" id="UP000499080"/>
    </source>
</evidence>
<reference evidence="1 2" key="1">
    <citation type="journal article" date="2019" name="Sci. Rep.">
        <title>Orb-weaving spider Araneus ventricosus genome elucidates the spidroin gene catalogue.</title>
        <authorList>
            <person name="Kono N."/>
            <person name="Nakamura H."/>
            <person name="Ohtoshi R."/>
            <person name="Moran D.A.P."/>
            <person name="Shinohara A."/>
            <person name="Yoshida Y."/>
            <person name="Fujiwara M."/>
            <person name="Mori M."/>
            <person name="Tomita M."/>
            <person name="Arakawa K."/>
        </authorList>
    </citation>
    <scope>NUCLEOTIDE SEQUENCE [LARGE SCALE GENOMIC DNA]</scope>
</reference>
<protein>
    <submittedName>
        <fullName evidence="1">Uncharacterized protein</fullName>
    </submittedName>
</protein>
<comment type="caution">
    <text evidence="1">The sequence shown here is derived from an EMBL/GenBank/DDBJ whole genome shotgun (WGS) entry which is preliminary data.</text>
</comment>